<proteinExistence type="inferred from homology"/>
<dbReference type="Gene3D" id="3.40.720.10">
    <property type="entry name" value="Alkaline Phosphatase, subunit A"/>
    <property type="match status" value="2"/>
</dbReference>
<evidence type="ECO:0000313" key="6">
    <source>
        <dbReference type="EMBL" id="SEH10360.1"/>
    </source>
</evidence>
<feature type="transmembrane region" description="Helical" evidence="3">
    <location>
        <begin position="25"/>
        <end position="55"/>
    </location>
</feature>
<comment type="similarity">
    <text evidence="1">Belongs to the glycosyltransferase 2 family.</text>
</comment>
<feature type="transmembrane region" description="Helical" evidence="3">
    <location>
        <begin position="67"/>
        <end position="84"/>
    </location>
</feature>
<evidence type="ECO:0000259" key="5">
    <source>
        <dbReference type="Pfam" id="PF00884"/>
    </source>
</evidence>
<name>A0A1H6FJH6_THEAL</name>
<dbReference type="Proteomes" id="UP000222056">
    <property type="component" value="Unassembled WGS sequence"/>
</dbReference>
<feature type="region of interest" description="Disordered" evidence="2">
    <location>
        <begin position="715"/>
        <end position="736"/>
    </location>
</feature>
<feature type="domain" description="Sulfatase N-terminal" evidence="5">
    <location>
        <begin position="227"/>
        <end position="458"/>
    </location>
</feature>
<dbReference type="SUPFAM" id="SSF53649">
    <property type="entry name" value="Alkaline phosphatase-like"/>
    <property type="match status" value="1"/>
</dbReference>
<dbReference type="Pfam" id="PF00535">
    <property type="entry name" value="Glycos_transf_2"/>
    <property type="match status" value="1"/>
</dbReference>
<dbReference type="OrthoDB" id="9810303at2"/>
<dbReference type="CDD" id="cd04179">
    <property type="entry name" value="DPM_DPG-synthase_like"/>
    <property type="match status" value="1"/>
</dbReference>
<reference evidence="7" key="1">
    <citation type="submission" date="2016-10" db="EMBL/GenBank/DDBJ databases">
        <authorList>
            <person name="Varghese N."/>
            <person name="Submissions S."/>
        </authorList>
    </citation>
    <scope>NUCLEOTIDE SEQUENCE [LARGE SCALE GENOMIC DNA]</scope>
    <source>
        <strain evidence="7">ATCC 35263</strain>
    </source>
</reference>
<dbReference type="PANTHER" id="PTHR48090">
    <property type="entry name" value="UNDECAPRENYL-PHOSPHATE 4-DEOXY-4-FORMAMIDO-L-ARABINOSE TRANSFERASE-RELATED"/>
    <property type="match status" value="1"/>
</dbReference>
<accession>A0A1H6FJH6</accession>
<dbReference type="InterPro" id="IPR029044">
    <property type="entry name" value="Nucleotide-diphossugar_trans"/>
</dbReference>
<dbReference type="EMBL" id="FNWJ01000001">
    <property type="protein sequence ID" value="SEH10360.1"/>
    <property type="molecule type" value="Genomic_DNA"/>
</dbReference>
<keyword evidence="3" id="KW-0472">Membrane</keyword>
<feature type="transmembrane region" description="Helical" evidence="3">
    <location>
        <begin position="165"/>
        <end position="185"/>
    </location>
</feature>
<evidence type="ECO:0000256" key="2">
    <source>
        <dbReference type="SAM" id="MobiDB-lite"/>
    </source>
</evidence>
<feature type="domain" description="Glycosyltransferase 2-like" evidence="4">
    <location>
        <begin position="489"/>
        <end position="648"/>
    </location>
</feature>
<dbReference type="AlphaFoldDB" id="A0A1H6FJH6"/>
<keyword evidence="3" id="KW-0812">Transmembrane</keyword>
<sequence length="736" mass="80303">MLAGHFEIWAARVWNVFNEGRPFSIVYPALALLAALPLGIAPSGSFAAAFAGTLASSLLLARFQFPLRGRLALWAVALPALVLLDPRREWGLLVAAVAGYALFTLGLWGTLYYRLRTGAPWTNGLRFWRLVLTNSDPTSGNAAEQVPKFLLALAVAGSVAEARHLVGLVPPLVALAGVALVGAWWERRFRARQLPSYPPITAAPQPRSALARRVYVIVIDGCNRERLYQAEVPTIDRLFREGSEYLEVEPAYPARTVVCFSSMLTGAPPEEHGMRSNFAPRLGVRGESIFDVLARAGMRGRLVGIAHLLDPFPGGPVRAVTSVQPTAQIDRSLVAEAVRVVREEDPELLVLQLLATDQIGHVRGVRNREYLEQLRATDARVREFLALLEEHGKLEDATVILMADHGQGRGIGGHGHLDWGERPVPFAIWGRGALPGAVVKGRRSILELAATVAALLGVEPPRAARGRPLVPELEPTEVVVQPRVRRGLVVIPARNEEQNVGAVIDGVPRVACGVELEVLVVDDGSRDATAAIARARGARVLSHRPGRGLGAALRSGLQAARDGDYDVCVYLDGDGEYDPREIPRLLEPIVRGRADYVVGSRFLGKRSGMSWHRALANRLGSALLGMLLGGRVVTDGQSGFRAFSRRALAAARIRHDYNYAQVLTIALWGAGIEPLEVPIAWRRRTAGRSFVRYPEYLARVLPAVWREWRSSLKTRRASNAPQKPAPSRYGQRVPVP</sequence>
<evidence type="ECO:0000313" key="7">
    <source>
        <dbReference type="Proteomes" id="UP000222056"/>
    </source>
</evidence>
<organism evidence="6 7">
    <name type="scientific">Thermoleophilum album</name>
    <dbReference type="NCBI Taxonomy" id="29539"/>
    <lineage>
        <taxon>Bacteria</taxon>
        <taxon>Bacillati</taxon>
        <taxon>Actinomycetota</taxon>
        <taxon>Thermoleophilia</taxon>
        <taxon>Thermoleophilales</taxon>
        <taxon>Thermoleophilaceae</taxon>
        <taxon>Thermoleophilum</taxon>
    </lineage>
</organism>
<dbReference type="RefSeq" id="WP_093115427.1">
    <property type="nucleotide sequence ID" value="NZ_FNWJ01000001.1"/>
</dbReference>
<dbReference type="InterPro" id="IPR017850">
    <property type="entry name" value="Alkaline_phosphatase_core_sf"/>
</dbReference>
<dbReference type="Pfam" id="PF00884">
    <property type="entry name" value="Sulfatase"/>
    <property type="match status" value="1"/>
</dbReference>
<protein>
    <submittedName>
        <fullName evidence="6">Sulfatase</fullName>
    </submittedName>
</protein>
<evidence type="ECO:0000256" key="3">
    <source>
        <dbReference type="SAM" id="Phobius"/>
    </source>
</evidence>
<dbReference type="InterPro" id="IPR001173">
    <property type="entry name" value="Glyco_trans_2-like"/>
</dbReference>
<dbReference type="InterPro" id="IPR050256">
    <property type="entry name" value="Glycosyltransferase_2"/>
</dbReference>
<dbReference type="SUPFAM" id="SSF53448">
    <property type="entry name" value="Nucleotide-diphospho-sugar transferases"/>
    <property type="match status" value="1"/>
</dbReference>
<dbReference type="InterPro" id="IPR000917">
    <property type="entry name" value="Sulfatase_N"/>
</dbReference>
<gene>
    <name evidence="6" type="ORF">SAMN02745716_0209</name>
</gene>
<keyword evidence="3" id="KW-1133">Transmembrane helix</keyword>
<dbReference type="Gene3D" id="3.90.550.10">
    <property type="entry name" value="Spore Coat Polysaccharide Biosynthesis Protein SpsA, Chain A"/>
    <property type="match status" value="1"/>
</dbReference>
<dbReference type="PANTHER" id="PTHR48090:SF7">
    <property type="entry name" value="RFBJ PROTEIN"/>
    <property type="match status" value="1"/>
</dbReference>
<feature type="transmembrane region" description="Helical" evidence="3">
    <location>
        <begin position="90"/>
        <end position="113"/>
    </location>
</feature>
<dbReference type="STRING" id="29539.SAMN02745716_0209"/>
<keyword evidence="7" id="KW-1185">Reference proteome</keyword>
<evidence type="ECO:0000256" key="1">
    <source>
        <dbReference type="ARBA" id="ARBA00006739"/>
    </source>
</evidence>
<evidence type="ECO:0000259" key="4">
    <source>
        <dbReference type="Pfam" id="PF00535"/>
    </source>
</evidence>